<gene>
    <name evidence="1" type="ORF">CLOBOL_06403</name>
</gene>
<dbReference type="AlphaFoldDB" id="A8S2U4"/>
<proteinExistence type="predicted"/>
<dbReference type="PaxDb" id="411902-CLOBOL_06403"/>
<organism evidence="1 2">
    <name type="scientific">Enterocloster bolteae (strain ATCC BAA-613 / DSM 15670 / CCUG 46953 / JCM 12243 / WAL 16351)</name>
    <name type="common">Clostridium bolteae</name>
    <dbReference type="NCBI Taxonomy" id="411902"/>
    <lineage>
        <taxon>Bacteria</taxon>
        <taxon>Bacillati</taxon>
        <taxon>Bacillota</taxon>
        <taxon>Clostridia</taxon>
        <taxon>Lachnospirales</taxon>
        <taxon>Lachnospiraceae</taxon>
        <taxon>Enterocloster</taxon>
    </lineage>
</organism>
<name>A8S2U4_ENTBW</name>
<comment type="caution">
    <text evidence="1">The sequence shown here is derived from an EMBL/GenBank/DDBJ whole genome shotgun (WGS) entry which is preliminary data.</text>
</comment>
<reference evidence="1 2" key="1">
    <citation type="submission" date="2007-08" db="EMBL/GenBank/DDBJ databases">
        <authorList>
            <person name="Fulton L."/>
            <person name="Clifton S."/>
            <person name="Fulton B."/>
            <person name="Xu J."/>
            <person name="Minx P."/>
            <person name="Pepin K.H."/>
            <person name="Johnson M."/>
            <person name="Thiruvilangam P."/>
            <person name="Bhonagiri V."/>
            <person name="Nash W.E."/>
            <person name="Mardis E.R."/>
            <person name="Wilson R.K."/>
        </authorList>
    </citation>
    <scope>NUCLEOTIDE SEQUENCE [LARGE SCALE GENOMIC DNA]</scope>
    <source>
        <strain evidence="2">ATCC BAA-613 / DSM 15670 / CCUG 46953 / JCM 12243 / WAL 16351</strain>
    </source>
</reference>
<sequence>MGPKPIVSANSTTAANIKKCGWPDLNRHGIATEGF</sequence>
<reference evidence="1 2" key="2">
    <citation type="submission" date="2007-09" db="EMBL/GenBank/DDBJ databases">
        <title>Draft genome sequence of Clostridium bolteae (ATCC BAA-613).</title>
        <authorList>
            <person name="Sudarsanam P."/>
            <person name="Ley R."/>
            <person name="Guruge J."/>
            <person name="Turnbaugh P.J."/>
            <person name="Mahowald M."/>
            <person name="Liep D."/>
            <person name="Gordon J."/>
        </authorList>
    </citation>
    <scope>NUCLEOTIDE SEQUENCE [LARGE SCALE GENOMIC DNA]</scope>
    <source>
        <strain evidence="2">ATCC BAA-613 / DSM 15670 / CCUG 46953 / JCM 12243 / WAL 16351</strain>
    </source>
</reference>
<dbReference type="HOGENOM" id="CLU_3364196_0_0_9"/>
<accession>A8S2U4</accession>
<protein>
    <submittedName>
        <fullName evidence="1">Uncharacterized protein</fullName>
    </submittedName>
</protein>
<dbReference type="EMBL" id="ABCC02000050">
    <property type="protein sequence ID" value="EDP13364.1"/>
    <property type="molecule type" value="Genomic_DNA"/>
</dbReference>
<dbReference type="Proteomes" id="UP000005396">
    <property type="component" value="Unassembled WGS sequence"/>
</dbReference>
<evidence type="ECO:0000313" key="2">
    <source>
        <dbReference type="Proteomes" id="UP000005396"/>
    </source>
</evidence>
<evidence type="ECO:0000313" key="1">
    <source>
        <dbReference type="EMBL" id="EDP13364.1"/>
    </source>
</evidence>